<dbReference type="Proteomes" id="UP001303647">
    <property type="component" value="Unassembled WGS sequence"/>
</dbReference>
<dbReference type="PANTHER" id="PTHR15004:SF0">
    <property type="entry name" value="GLUTAMYL-TRNA(GLN) AMIDOTRANSFERASE SUBUNIT C, MITOCHONDRIAL"/>
    <property type="match status" value="1"/>
</dbReference>
<dbReference type="GO" id="GO:0032543">
    <property type="term" value="P:mitochondrial translation"/>
    <property type="evidence" value="ECO:0007669"/>
    <property type="project" value="TreeGrafter"/>
</dbReference>
<dbReference type="AlphaFoldDB" id="A0AAN7CUQ4"/>
<keyword evidence="4" id="KW-1185">Reference proteome</keyword>
<protein>
    <recommendedName>
        <fullName evidence="2">Glutamyl-tRNA amidotransferase complex subunit Gta3 domain-containing protein</fullName>
    </recommendedName>
</protein>
<feature type="region of interest" description="Disordered" evidence="1">
    <location>
        <begin position="14"/>
        <end position="70"/>
    </location>
</feature>
<evidence type="ECO:0000259" key="2">
    <source>
        <dbReference type="Pfam" id="PF20978"/>
    </source>
</evidence>
<dbReference type="PANTHER" id="PTHR15004">
    <property type="entry name" value="GLUTAMYL-TRNA(GLN) AMIDOTRANSFERASE SUBUNIT C, MITOCHONDRIAL"/>
    <property type="match status" value="1"/>
</dbReference>
<dbReference type="GO" id="GO:0006450">
    <property type="term" value="P:regulation of translational fidelity"/>
    <property type="evidence" value="ECO:0007669"/>
    <property type="project" value="InterPro"/>
</dbReference>
<gene>
    <name evidence="3" type="ORF">C7999DRAFT_30907</name>
</gene>
<dbReference type="EMBL" id="MU857634">
    <property type="protein sequence ID" value="KAK4248670.1"/>
    <property type="molecule type" value="Genomic_DNA"/>
</dbReference>
<dbReference type="GO" id="GO:0070681">
    <property type="term" value="P:glutaminyl-tRNAGln biosynthesis via transamidation"/>
    <property type="evidence" value="ECO:0007669"/>
    <property type="project" value="TreeGrafter"/>
</dbReference>
<evidence type="ECO:0000256" key="1">
    <source>
        <dbReference type="SAM" id="MobiDB-lite"/>
    </source>
</evidence>
<accession>A0AAN7CUQ4</accession>
<dbReference type="Pfam" id="PF20978">
    <property type="entry name" value="Gta3"/>
    <property type="match status" value="1"/>
</dbReference>
<sequence>MVSPCRSFSRLTRRFLSRQNRQSSSQSLPQRPPQHDPYALLSKPTWSIRTLLPPPSSTTTTQQQQEEEPPIVTADQLAHLLRLSALPQPPDSLSPEEKRLQTRRMLADLDAQLHFVRDIQRVDTEGVDPLPSIRDETAAGLREAAVTVETLRRALAEEEVVGRCRRPRRRRGSTSGGSSATRTHTGKGAGQLKPIEGVEDWDVLGTAAETVGRYFVVRSGTGGGAAAAAAAQGNGDLNEATGGS</sequence>
<feature type="compositionally biased region" description="Basic residues" evidence="1">
    <location>
        <begin position="163"/>
        <end position="172"/>
    </location>
</feature>
<dbReference type="InterPro" id="IPR003837">
    <property type="entry name" value="GatC"/>
</dbReference>
<feature type="compositionally biased region" description="Low complexity" evidence="1">
    <location>
        <begin position="17"/>
        <end position="29"/>
    </location>
</feature>
<dbReference type="GO" id="GO:0005739">
    <property type="term" value="C:mitochondrion"/>
    <property type="evidence" value="ECO:0007669"/>
    <property type="project" value="TreeGrafter"/>
</dbReference>
<evidence type="ECO:0000313" key="3">
    <source>
        <dbReference type="EMBL" id="KAK4248670.1"/>
    </source>
</evidence>
<proteinExistence type="predicted"/>
<feature type="domain" description="Glutamyl-tRNA amidotransferase complex subunit Gta3" evidence="2">
    <location>
        <begin position="69"/>
        <end position="130"/>
    </location>
</feature>
<reference evidence="3" key="2">
    <citation type="submission" date="2023-05" db="EMBL/GenBank/DDBJ databases">
        <authorList>
            <consortium name="Lawrence Berkeley National Laboratory"/>
            <person name="Steindorff A."/>
            <person name="Hensen N."/>
            <person name="Bonometti L."/>
            <person name="Westerberg I."/>
            <person name="Brannstrom I.O."/>
            <person name="Guillou S."/>
            <person name="Cros-Aarteil S."/>
            <person name="Calhoun S."/>
            <person name="Haridas S."/>
            <person name="Kuo A."/>
            <person name="Mondo S."/>
            <person name="Pangilinan J."/>
            <person name="Riley R."/>
            <person name="Labutti K."/>
            <person name="Andreopoulos B."/>
            <person name="Lipzen A."/>
            <person name="Chen C."/>
            <person name="Yanf M."/>
            <person name="Daum C."/>
            <person name="Ng V."/>
            <person name="Clum A."/>
            <person name="Ohm R."/>
            <person name="Martin F."/>
            <person name="Silar P."/>
            <person name="Natvig D."/>
            <person name="Lalanne C."/>
            <person name="Gautier V."/>
            <person name="Ament-Velasquez S.L."/>
            <person name="Kruys A."/>
            <person name="Hutchinson M.I."/>
            <person name="Powell A.J."/>
            <person name="Barry K."/>
            <person name="Miller A.N."/>
            <person name="Grigoriev I.V."/>
            <person name="Debuchy R."/>
            <person name="Gladieux P."/>
            <person name="Thoren M.H."/>
            <person name="Johannesson H."/>
        </authorList>
    </citation>
    <scope>NUCLEOTIDE SEQUENCE</scope>
    <source>
        <strain evidence="3">CBS 359.72</strain>
    </source>
</reference>
<feature type="region of interest" description="Disordered" evidence="1">
    <location>
        <begin position="163"/>
        <end position="194"/>
    </location>
</feature>
<evidence type="ECO:0000313" key="4">
    <source>
        <dbReference type="Proteomes" id="UP001303647"/>
    </source>
</evidence>
<comment type="caution">
    <text evidence="3">The sequence shown here is derived from an EMBL/GenBank/DDBJ whole genome shotgun (WGS) entry which is preliminary data.</text>
</comment>
<name>A0AAN7CUQ4_9PEZI</name>
<dbReference type="GO" id="GO:0030956">
    <property type="term" value="C:glutamyl-tRNA(Gln) amidotransferase complex"/>
    <property type="evidence" value="ECO:0007669"/>
    <property type="project" value="TreeGrafter"/>
</dbReference>
<reference evidence="3" key="1">
    <citation type="journal article" date="2023" name="Mol. Phylogenet. Evol.">
        <title>Genome-scale phylogeny and comparative genomics of the fungal order Sordariales.</title>
        <authorList>
            <person name="Hensen N."/>
            <person name="Bonometti L."/>
            <person name="Westerberg I."/>
            <person name="Brannstrom I.O."/>
            <person name="Guillou S."/>
            <person name="Cros-Aarteil S."/>
            <person name="Calhoun S."/>
            <person name="Haridas S."/>
            <person name="Kuo A."/>
            <person name="Mondo S."/>
            <person name="Pangilinan J."/>
            <person name="Riley R."/>
            <person name="LaButti K."/>
            <person name="Andreopoulos B."/>
            <person name="Lipzen A."/>
            <person name="Chen C."/>
            <person name="Yan M."/>
            <person name="Daum C."/>
            <person name="Ng V."/>
            <person name="Clum A."/>
            <person name="Steindorff A."/>
            <person name="Ohm R.A."/>
            <person name="Martin F."/>
            <person name="Silar P."/>
            <person name="Natvig D.O."/>
            <person name="Lalanne C."/>
            <person name="Gautier V."/>
            <person name="Ament-Velasquez S.L."/>
            <person name="Kruys A."/>
            <person name="Hutchinson M.I."/>
            <person name="Powell A.J."/>
            <person name="Barry K."/>
            <person name="Miller A.N."/>
            <person name="Grigoriev I.V."/>
            <person name="Debuchy R."/>
            <person name="Gladieux P."/>
            <person name="Hiltunen Thoren M."/>
            <person name="Johannesson H."/>
        </authorList>
    </citation>
    <scope>NUCLEOTIDE SEQUENCE</scope>
    <source>
        <strain evidence="3">CBS 359.72</strain>
    </source>
</reference>
<organism evidence="3 4">
    <name type="scientific">Corynascus novoguineensis</name>
    <dbReference type="NCBI Taxonomy" id="1126955"/>
    <lineage>
        <taxon>Eukaryota</taxon>
        <taxon>Fungi</taxon>
        <taxon>Dikarya</taxon>
        <taxon>Ascomycota</taxon>
        <taxon>Pezizomycotina</taxon>
        <taxon>Sordariomycetes</taxon>
        <taxon>Sordariomycetidae</taxon>
        <taxon>Sordariales</taxon>
        <taxon>Chaetomiaceae</taxon>
        <taxon>Corynascus</taxon>
    </lineage>
</organism>
<dbReference type="InterPro" id="IPR049545">
    <property type="entry name" value="Gta3_dom"/>
</dbReference>